<keyword evidence="4" id="KW-1003">Cell membrane</keyword>
<feature type="transmembrane region" description="Helical" evidence="10">
    <location>
        <begin position="78"/>
        <end position="96"/>
    </location>
</feature>
<feature type="transmembrane region" description="Helical" evidence="10">
    <location>
        <begin position="162"/>
        <end position="183"/>
    </location>
</feature>
<evidence type="ECO:0000256" key="10">
    <source>
        <dbReference type="RuleBase" id="RU910715"/>
    </source>
</evidence>
<dbReference type="Gene3D" id="1.20.1280.290">
    <property type="match status" value="2"/>
</dbReference>
<dbReference type="GO" id="GO:0005886">
    <property type="term" value="C:plasma membrane"/>
    <property type="evidence" value="ECO:0007669"/>
    <property type="project" value="UniProtKB-SubCell"/>
</dbReference>
<dbReference type="PANTHER" id="PTHR10791">
    <property type="entry name" value="RAG1-ACTIVATING PROTEIN 1"/>
    <property type="match status" value="1"/>
</dbReference>
<evidence type="ECO:0000256" key="7">
    <source>
        <dbReference type="ARBA" id="ARBA00022737"/>
    </source>
</evidence>
<comment type="similarity">
    <text evidence="2 10">Belongs to the SWEET sugar transporter family.</text>
</comment>
<feature type="transmembrane region" description="Helical" evidence="10">
    <location>
        <begin position="136"/>
        <end position="156"/>
    </location>
</feature>
<keyword evidence="5 10" id="KW-0762">Sugar transport</keyword>
<keyword evidence="7" id="KW-0677">Repeat</keyword>
<keyword evidence="8 10" id="KW-1133">Transmembrane helix</keyword>
<keyword evidence="9 10" id="KW-0472">Membrane</keyword>
<dbReference type="GO" id="GO:0008515">
    <property type="term" value="F:sucrose transmembrane transporter activity"/>
    <property type="evidence" value="ECO:0007669"/>
    <property type="project" value="UniProtKB-ARBA"/>
</dbReference>
<comment type="function">
    <text evidence="10">Mediates both low-affinity uptake and efflux of sugar across the membrane.</text>
</comment>
<organism evidence="11 12">
    <name type="scientific">Vitis vinifera</name>
    <name type="common">Grape</name>
    <dbReference type="NCBI Taxonomy" id="29760"/>
    <lineage>
        <taxon>Eukaryota</taxon>
        <taxon>Viridiplantae</taxon>
        <taxon>Streptophyta</taxon>
        <taxon>Embryophyta</taxon>
        <taxon>Tracheophyta</taxon>
        <taxon>Spermatophyta</taxon>
        <taxon>Magnoliopsida</taxon>
        <taxon>eudicotyledons</taxon>
        <taxon>Gunneridae</taxon>
        <taxon>Pentapetalae</taxon>
        <taxon>rosids</taxon>
        <taxon>Vitales</taxon>
        <taxon>Vitaceae</taxon>
        <taxon>Viteae</taxon>
        <taxon>Vitis</taxon>
    </lineage>
</organism>
<dbReference type="EMBL" id="QGNW01001166">
    <property type="protein sequence ID" value="RVW52674.1"/>
    <property type="molecule type" value="Genomic_DNA"/>
</dbReference>
<evidence type="ECO:0000256" key="4">
    <source>
        <dbReference type="ARBA" id="ARBA00022475"/>
    </source>
</evidence>
<dbReference type="Proteomes" id="UP000288805">
    <property type="component" value="Unassembled WGS sequence"/>
</dbReference>
<keyword evidence="3 10" id="KW-0813">Transport</keyword>
<keyword evidence="6 10" id="KW-0812">Transmembrane</keyword>
<evidence type="ECO:0000256" key="8">
    <source>
        <dbReference type="ARBA" id="ARBA00022989"/>
    </source>
</evidence>
<feature type="transmembrane region" description="Helical" evidence="10">
    <location>
        <begin position="102"/>
        <end position="124"/>
    </location>
</feature>
<feature type="transmembrane region" description="Helical" evidence="10">
    <location>
        <begin position="221"/>
        <end position="244"/>
    </location>
</feature>
<evidence type="ECO:0000256" key="1">
    <source>
        <dbReference type="ARBA" id="ARBA00004651"/>
    </source>
</evidence>
<name>A0A438EY65_VITVI</name>
<evidence type="ECO:0000313" key="12">
    <source>
        <dbReference type="Proteomes" id="UP000288805"/>
    </source>
</evidence>
<dbReference type="FunFam" id="1.20.1280.290:FF:000003">
    <property type="entry name" value="Bidirectional sugar transporter SWEET"/>
    <property type="match status" value="1"/>
</dbReference>
<accession>A0A438EY65</accession>
<dbReference type="FunFam" id="1.20.1280.290:FF:000001">
    <property type="entry name" value="Bidirectional sugar transporter SWEET"/>
    <property type="match status" value="1"/>
</dbReference>
<dbReference type="InterPro" id="IPR004316">
    <property type="entry name" value="SWEET_rpt"/>
</dbReference>
<dbReference type="PANTHER" id="PTHR10791:SF22">
    <property type="entry name" value="BIDIRECTIONAL SUGAR TRANSPORTER SWEET11"/>
    <property type="match status" value="1"/>
</dbReference>
<feature type="transmembrane region" description="Helical" evidence="10">
    <location>
        <begin position="36"/>
        <end position="57"/>
    </location>
</feature>
<protein>
    <recommendedName>
        <fullName evidence="10">Bidirectional sugar transporter SWEET</fullName>
    </recommendedName>
</protein>
<evidence type="ECO:0000256" key="6">
    <source>
        <dbReference type="ARBA" id="ARBA00022692"/>
    </source>
</evidence>
<dbReference type="AlphaFoldDB" id="A0A438EY65"/>
<dbReference type="InterPro" id="IPR047664">
    <property type="entry name" value="SWEET"/>
</dbReference>
<evidence type="ECO:0000256" key="9">
    <source>
        <dbReference type="ARBA" id="ARBA00023136"/>
    </source>
</evidence>
<gene>
    <name evidence="11" type="primary">SWEET10</name>
    <name evidence="11" type="ORF">CK203_068796</name>
</gene>
<evidence type="ECO:0000256" key="2">
    <source>
        <dbReference type="ARBA" id="ARBA00007809"/>
    </source>
</evidence>
<proteinExistence type="inferred from homology"/>
<feature type="transmembrane region" description="Helical" evidence="10">
    <location>
        <begin position="195"/>
        <end position="215"/>
    </location>
</feature>
<reference evidence="11 12" key="1">
    <citation type="journal article" date="2018" name="PLoS Genet.">
        <title>Population sequencing reveals clonal diversity and ancestral inbreeding in the grapevine cultivar Chardonnay.</title>
        <authorList>
            <person name="Roach M.J."/>
            <person name="Johnson D.L."/>
            <person name="Bohlmann J."/>
            <person name="van Vuuren H.J."/>
            <person name="Jones S.J."/>
            <person name="Pretorius I.S."/>
            <person name="Schmidt S.A."/>
            <person name="Borneman A.R."/>
        </authorList>
    </citation>
    <scope>NUCLEOTIDE SEQUENCE [LARGE SCALE GENOMIC DNA]</scope>
    <source>
        <strain evidence="12">cv. Chardonnay</strain>
        <tissue evidence="11">Leaf</tissue>
    </source>
</reference>
<evidence type="ECO:0000256" key="3">
    <source>
        <dbReference type="ARBA" id="ARBA00022448"/>
    </source>
</evidence>
<comment type="subcellular location">
    <subcellularLocation>
        <location evidence="1 10">Cell membrane</location>
        <topology evidence="1 10">Multi-pass membrane protein</topology>
    </subcellularLocation>
</comment>
<dbReference type="GO" id="GO:0051119">
    <property type="term" value="F:sugar transmembrane transporter activity"/>
    <property type="evidence" value="ECO:0007669"/>
    <property type="project" value="InterPro"/>
</dbReference>
<evidence type="ECO:0000313" key="11">
    <source>
        <dbReference type="EMBL" id="RVW52674.1"/>
    </source>
</evidence>
<sequence>MPLLHQSSNCELVEEKPLLHSVLAHLPAEEMALFPIHHPLVFIFGILGNLISFMVYLAPLPTFYQIYKRKSTEGFQSVPYVVALFSAMLWIYYAFLNTDASLLITINSVGCVIETCYIVMFLVYAPKKARITTVKLVFLMNICGFGSILLLTLLLAEGANRVRILGWVCLVFSLSVFLAPLCIMRQVIRTKSVEYMPFLLSFFLTLSAVMWFFYGLMLKDFYIAGPNILGFVFGIVQMVLYLIYRNGKKVLENEKLPELSEQIIDVVKLSTMVCAEVNLANQQHSNEGHGTTEKQGLEVIVAL</sequence>
<comment type="caution">
    <text evidence="11">The sequence shown here is derived from an EMBL/GenBank/DDBJ whole genome shotgun (WGS) entry which is preliminary data.</text>
</comment>
<evidence type="ECO:0000256" key="5">
    <source>
        <dbReference type="ARBA" id="ARBA00022597"/>
    </source>
</evidence>
<dbReference type="Pfam" id="PF03083">
    <property type="entry name" value="MtN3_slv"/>
    <property type="match status" value="2"/>
</dbReference>